<proteinExistence type="predicted"/>
<reference evidence="1 2" key="1">
    <citation type="journal article" date="2015" name="PLoS ONE">
        <title>Rice-Infecting Pseudomonas Genomes Are Highly Accessorized and Harbor Multiple Putative Virulence Mechanisms to Cause Sheath Brown Rot.</title>
        <authorList>
            <person name="Quibod I.L."/>
            <person name="Grande G."/>
            <person name="Oreiro E.G."/>
            <person name="Borja F.N."/>
            <person name="Dossa G.S."/>
            <person name="Mauleon R."/>
            <person name="Cruz C.V."/>
            <person name="Oliva R."/>
        </authorList>
    </citation>
    <scope>NUCLEOTIDE SEQUENCE [LARGE SCALE GENOMIC DNA]</scope>
    <source>
        <strain evidence="1 2">IRRI 6609</strain>
    </source>
</reference>
<dbReference type="Proteomes" id="UP000037931">
    <property type="component" value="Unassembled WGS sequence"/>
</dbReference>
<dbReference type="RefSeq" id="WP_152972992.1">
    <property type="nucleotide sequence ID" value="NZ_JSYZ01000006.1"/>
</dbReference>
<dbReference type="EMBL" id="JSYZ01000006">
    <property type="protein sequence ID" value="KPA91574.1"/>
    <property type="molecule type" value="Genomic_DNA"/>
</dbReference>
<evidence type="ECO:0000313" key="2">
    <source>
        <dbReference type="Proteomes" id="UP000037931"/>
    </source>
</evidence>
<comment type="caution">
    <text evidence="1">The sequence shown here is derived from an EMBL/GenBank/DDBJ whole genome shotgun (WGS) entry which is preliminary data.</text>
</comment>
<evidence type="ECO:0000313" key="1">
    <source>
        <dbReference type="EMBL" id="KPA91574.1"/>
    </source>
</evidence>
<sequence length="352" mass="40985">MLQSGYINFFSVNKCGLYRHFGETPAALDLAETFAKLKSWKEDRNFEATNPWDSSKKRNKTHCYCHAIHHDESNGDFFLVLWKGDSDRHGPLYGITVNPDGSIEQVVEQTKTKGNKQMIWGRPCYYWVIPELDMVASIKFDNSRTDSAMFQDWVSGCINFRVPLPEYVTSTTEKGFTLFEIKDDKFKYYFQFDVSMKSLSTSSAEMQELARKVTQIVRRETVSIKEVNKRKGFARIFKNFEVPYISAEDNSVRQVELRVEAKPTVQEIEYIIETYAADHDVKSWEDVGFVLDKSNTIVWASKYRLTEHISLDDKNQPIFKADEIYAKIKEDRERYLSPIKKDMLRKQVLANG</sequence>
<organism evidence="1 2">
    <name type="scientific">Pseudomonas asplenii</name>
    <dbReference type="NCBI Taxonomy" id="53407"/>
    <lineage>
        <taxon>Bacteria</taxon>
        <taxon>Pseudomonadati</taxon>
        <taxon>Pseudomonadota</taxon>
        <taxon>Gammaproteobacteria</taxon>
        <taxon>Pseudomonadales</taxon>
        <taxon>Pseudomonadaceae</taxon>
        <taxon>Pseudomonas</taxon>
    </lineage>
</organism>
<protein>
    <submittedName>
        <fullName evidence="1">Uncharacterized protein</fullName>
    </submittedName>
</protein>
<accession>A0A0N0E4Q3</accession>
<dbReference type="PATRIC" id="fig|50340.43.peg.5211"/>
<keyword evidence="2" id="KW-1185">Reference proteome</keyword>
<dbReference type="AlphaFoldDB" id="A0A0N0E4Q3"/>
<gene>
    <name evidence="1" type="ORF">PF66_01857</name>
</gene>
<name>A0A0N0E4Q3_9PSED</name>
<dbReference type="OrthoDB" id="6120708at2"/>